<keyword evidence="2" id="KW-0732">Signal</keyword>
<evidence type="ECO:0000256" key="2">
    <source>
        <dbReference type="SAM" id="SignalP"/>
    </source>
</evidence>
<dbReference type="Pfam" id="PF13930">
    <property type="entry name" value="Endonuclea_NS_2"/>
    <property type="match status" value="1"/>
</dbReference>
<dbReference type="AlphaFoldDB" id="A0A173TAQ0"/>
<dbReference type="EMBL" id="CYYA01000007">
    <property type="protein sequence ID" value="CUM99139.1"/>
    <property type="molecule type" value="Genomic_DNA"/>
</dbReference>
<proteinExistence type="predicted"/>
<accession>A0A173TAQ0</accession>
<reference evidence="4 5" key="1">
    <citation type="submission" date="2015-09" db="EMBL/GenBank/DDBJ databases">
        <authorList>
            <consortium name="Pathogen Informatics"/>
        </authorList>
    </citation>
    <scope>NUCLEOTIDE SEQUENCE [LARGE SCALE GENOMIC DNA]</scope>
    <source>
        <strain evidence="4 5">2789STDY5608891</strain>
    </source>
</reference>
<sequence length="385" mass="42417">MNFKKRNRWYGLLLSFVLLFSLGGCGDVQTENPQPSIETSVTDTTQEASDAEAITDELDQSELQDQDDTAQSSDATQVSDAEQVSSTSASLDAIPAYEGYAFVEINNNQPFFTDADKQRTDAFEDYSELDSLGRCGVAYANICKELQPTEPRGKIGMVKPSGWHTVKYNDIIDGNYLYNRCHLIGFQLAGENANPKNLITGTRYLNVVGMLPFENAVDDYVDTTGNHVLYRVTPMFSGDELVARGVLMEAYSVEDLGAGIQFCYYVYNIQPGIGIDYQTGDSWEDASVVAKDNTTYRVTGTANVQAQEEQTEATETVIPQPAQQEVESAPPAQSELGLEATVWISETGSKYHSKNNCGRMNPDKATQVTEQEAISMGLEKCSKCW</sequence>
<dbReference type="InterPro" id="IPR044927">
    <property type="entry name" value="Endonuclea_NS_2"/>
</dbReference>
<evidence type="ECO:0000256" key="1">
    <source>
        <dbReference type="SAM" id="MobiDB-lite"/>
    </source>
</evidence>
<dbReference type="RefSeq" id="WP_055290139.1">
    <property type="nucleotide sequence ID" value="NZ_CP173382.1"/>
</dbReference>
<gene>
    <name evidence="4" type="primary">endA</name>
    <name evidence="4" type="ORF">ERS852448_01396</name>
</gene>
<evidence type="ECO:0000313" key="4">
    <source>
        <dbReference type="EMBL" id="CUM99139.1"/>
    </source>
</evidence>
<feature type="region of interest" description="Disordered" evidence="1">
    <location>
        <begin position="59"/>
        <end position="86"/>
    </location>
</feature>
<feature type="compositionally biased region" description="Acidic residues" evidence="1">
    <location>
        <begin position="59"/>
        <end position="68"/>
    </location>
</feature>
<dbReference type="Proteomes" id="UP000095492">
    <property type="component" value="Unassembled WGS sequence"/>
</dbReference>
<organism evidence="4 5">
    <name type="scientific">Eubacterium ramulus</name>
    <dbReference type="NCBI Taxonomy" id="39490"/>
    <lineage>
        <taxon>Bacteria</taxon>
        <taxon>Bacillati</taxon>
        <taxon>Bacillota</taxon>
        <taxon>Clostridia</taxon>
        <taxon>Eubacteriales</taxon>
        <taxon>Eubacteriaceae</taxon>
        <taxon>Eubacterium</taxon>
    </lineage>
</organism>
<name>A0A173TAQ0_EUBRA</name>
<dbReference type="InterPro" id="IPR044929">
    <property type="entry name" value="DNA/RNA_non-sp_Endonuclease_sf"/>
</dbReference>
<dbReference type="Gene3D" id="3.40.570.10">
    <property type="entry name" value="Extracellular Endonuclease, subunit A"/>
    <property type="match status" value="1"/>
</dbReference>
<evidence type="ECO:0000259" key="3">
    <source>
        <dbReference type="Pfam" id="PF13930"/>
    </source>
</evidence>
<evidence type="ECO:0000313" key="5">
    <source>
        <dbReference type="Proteomes" id="UP000095492"/>
    </source>
</evidence>
<dbReference type="GeneID" id="97390650"/>
<feature type="signal peptide" evidence="2">
    <location>
        <begin position="1"/>
        <end position="26"/>
    </location>
</feature>
<dbReference type="GO" id="GO:0016787">
    <property type="term" value="F:hydrolase activity"/>
    <property type="evidence" value="ECO:0007669"/>
    <property type="project" value="UniProtKB-KW"/>
</dbReference>
<keyword evidence="4" id="KW-0378">Hydrolase</keyword>
<dbReference type="STRING" id="39490.ERS852448_01396"/>
<dbReference type="PROSITE" id="PS51257">
    <property type="entry name" value="PROKAR_LIPOPROTEIN"/>
    <property type="match status" value="1"/>
</dbReference>
<feature type="chain" id="PRO_5038522446" evidence="2">
    <location>
        <begin position="27"/>
        <end position="385"/>
    </location>
</feature>
<feature type="domain" description="Type VII secretion system protein EssD-like" evidence="3">
    <location>
        <begin position="125"/>
        <end position="250"/>
    </location>
</feature>
<dbReference type="EC" id="3.1.30.-" evidence="4"/>
<protein>
    <submittedName>
        <fullName evidence="4">Competence-specific nuclease</fullName>
        <ecNumber evidence="4">3.1.30.-</ecNumber>
    </submittedName>
</protein>
<dbReference type="OrthoDB" id="9783680at2"/>